<evidence type="ECO:0000259" key="2">
    <source>
        <dbReference type="Pfam" id="PF00535"/>
    </source>
</evidence>
<dbReference type="InterPro" id="IPR029044">
    <property type="entry name" value="Nucleotide-diphossugar_trans"/>
</dbReference>
<feature type="domain" description="Glycosyl transferase family 1" evidence="1">
    <location>
        <begin position="206"/>
        <end position="374"/>
    </location>
</feature>
<dbReference type="CDD" id="cd03801">
    <property type="entry name" value="GT4_PimA-like"/>
    <property type="match status" value="1"/>
</dbReference>
<keyword evidence="4" id="KW-0328">Glycosyltransferase</keyword>
<dbReference type="EMBL" id="JAWCUD010000008">
    <property type="protein sequence ID" value="MDU0203696.1"/>
    <property type="molecule type" value="Genomic_DNA"/>
</dbReference>
<dbReference type="GO" id="GO:0016757">
    <property type="term" value="F:glycosyltransferase activity"/>
    <property type="evidence" value="ECO:0007669"/>
    <property type="project" value="UniProtKB-KW"/>
</dbReference>
<keyword evidence="4" id="KW-0808">Transferase</keyword>
<dbReference type="InterPro" id="IPR028098">
    <property type="entry name" value="Glyco_trans_4-like_N"/>
</dbReference>
<dbReference type="EC" id="2.4.-.-" evidence="4"/>
<dbReference type="InterPro" id="IPR001296">
    <property type="entry name" value="Glyco_trans_1"/>
</dbReference>
<sequence>MKIWYLTSEYPPDFGGGISMYIEQAATMFSKKDHDVTVIVRDSNRYSMEYPRRNLRIVRFQHMIGAQYQCLGYWAALAYQYAEETLDLIDKDGESPDVIEIQDYNAIGYYLLQKKYLMDPRLTNTKIVIHLHTPTFELARINQLPRYEFPTYWIGQMEKFCINAADAIVTQSEFLKKQILPYAPKQEIKVIPLPFIVGETVWNSNDTHKTDILYLGRSEYRKGIIQLIKGMEKLWLQGYSYSLTILGGDTYFHPRATKLGEWLKKKYDRWIKEGKLYFKDTVPPHQLNDELKNAKIAVIPSLYENYPYNCIIAMSTGIPVIVSQSGGQSEMVEIHGVNGYIFDWELENDFESKILQQLQLGNNELAIIGQNGYQRIKYLCDLETNYENRIKFYNQVMGQEKKSLYPISQSIPLKAQTTKKVQSEKGLLSIIIPFYNLADYILETLDSALNTTYNNFEIIIINDGSTDQRSIKVLDEIEKSENPRIRIINIENRGLANARNVGSIHAKGEYLAFLDADDLIKPNFYNKAIDLLNNYPNISFVYSWVEFFGARTGIWPTFNTEFPYLLGMNMLTAFVVVRREDFINFGWNRTIMEYGLEDYEGWVTMCENGCSGISIPEALVQYRVRPESMSRQFNREMITYLLDQLSLHHPKLYENFGLEIYNLIVANGPGYLWNNPTFSHPTVEYSSGQPQAAEFHTDNVVKFELMRVANSKWGNRFIKTFFKMKLNKIFK</sequence>
<dbReference type="InterPro" id="IPR050834">
    <property type="entry name" value="Glycosyltransf_2"/>
</dbReference>
<comment type="caution">
    <text evidence="4">The sequence shown here is derived from an EMBL/GenBank/DDBJ whole genome shotgun (WGS) entry which is preliminary data.</text>
</comment>
<reference evidence="4 5" key="1">
    <citation type="submission" date="2023-10" db="EMBL/GenBank/DDBJ databases">
        <title>Paenibacillus strain PFR10 Genome sequencing and assembly.</title>
        <authorList>
            <person name="Kim I."/>
        </authorList>
    </citation>
    <scope>NUCLEOTIDE SEQUENCE [LARGE SCALE GENOMIC DNA]</scope>
    <source>
        <strain evidence="4 5">PFR10</strain>
    </source>
</reference>
<dbReference type="PANTHER" id="PTHR43685">
    <property type="entry name" value="GLYCOSYLTRANSFERASE"/>
    <property type="match status" value="1"/>
</dbReference>
<evidence type="ECO:0000313" key="5">
    <source>
        <dbReference type="Proteomes" id="UP001260980"/>
    </source>
</evidence>
<feature type="domain" description="Glycosyltransferase subfamily 4-like N-terminal" evidence="3">
    <location>
        <begin position="16"/>
        <end position="192"/>
    </location>
</feature>
<dbReference type="Gene3D" id="3.90.550.10">
    <property type="entry name" value="Spore Coat Polysaccharide Biosynthesis Protein SpsA, Chain A"/>
    <property type="match status" value="1"/>
</dbReference>
<dbReference type="SUPFAM" id="SSF53448">
    <property type="entry name" value="Nucleotide-diphospho-sugar transferases"/>
    <property type="match status" value="1"/>
</dbReference>
<protein>
    <submittedName>
        <fullName evidence="4">Glycosyltransferase</fullName>
        <ecNumber evidence="4">2.4.-.-</ecNumber>
    </submittedName>
</protein>
<proteinExistence type="predicted"/>
<accession>A0ABU3RHD5</accession>
<dbReference type="Proteomes" id="UP001260980">
    <property type="component" value="Unassembled WGS sequence"/>
</dbReference>
<dbReference type="CDD" id="cd00761">
    <property type="entry name" value="Glyco_tranf_GTA_type"/>
    <property type="match status" value="1"/>
</dbReference>
<name>A0ABU3RHD5_9BACL</name>
<gene>
    <name evidence="4" type="ORF">RQP52_21670</name>
</gene>
<dbReference type="Gene3D" id="3.40.50.2000">
    <property type="entry name" value="Glycogen Phosphorylase B"/>
    <property type="match status" value="2"/>
</dbReference>
<dbReference type="Pfam" id="PF13439">
    <property type="entry name" value="Glyco_transf_4"/>
    <property type="match status" value="1"/>
</dbReference>
<dbReference type="RefSeq" id="WP_315953788.1">
    <property type="nucleotide sequence ID" value="NZ_JAWCUD010000008.1"/>
</dbReference>
<dbReference type="PANTHER" id="PTHR43685:SF2">
    <property type="entry name" value="GLYCOSYLTRANSFERASE 2-LIKE DOMAIN-CONTAINING PROTEIN"/>
    <property type="match status" value="1"/>
</dbReference>
<dbReference type="SUPFAM" id="SSF53756">
    <property type="entry name" value="UDP-Glycosyltransferase/glycogen phosphorylase"/>
    <property type="match status" value="1"/>
</dbReference>
<feature type="domain" description="Glycosyltransferase 2-like" evidence="2">
    <location>
        <begin position="429"/>
        <end position="569"/>
    </location>
</feature>
<evidence type="ECO:0000313" key="4">
    <source>
        <dbReference type="EMBL" id="MDU0203696.1"/>
    </source>
</evidence>
<dbReference type="InterPro" id="IPR001173">
    <property type="entry name" value="Glyco_trans_2-like"/>
</dbReference>
<dbReference type="Pfam" id="PF00535">
    <property type="entry name" value="Glycos_transf_2"/>
    <property type="match status" value="1"/>
</dbReference>
<keyword evidence="5" id="KW-1185">Reference proteome</keyword>
<dbReference type="Pfam" id="PF00534">
    <property type="entry name" value="Glycos_transf_1"/>
    <property type="match status" value="1"/>
</dbReference>
<organism evidence="4 5">
    <name type="scientific">Paenibacillus violae</name>
    <dbReference type="NCBI Taxonomy" id="3077234"/>
    <lineage>
        <taxon>Bacteria</taxon>
        <taxon>Bacillati</taxon>
        <taxon>Bacillota</taxon>
        <taxon>Bacilli</taxon>
        <taxon>Bacillales</taxon>
        <taxon>Paenibacillaceae</taxon>
        <taxon>Paenibacillus</taxon>
    </lineage>
</organism>
<evidence type="ECO:0000259" key="1">
    <source>
        <dbReference type="Pfam" id="PF00534"/>
    </source>
</evidence>
<evidence type="ECO:0000259" key="3">
    <source>
        <dbReference type="Pfam" id="PF13439"/>
    </source>
</evidence>